<dbReference type="NCBIfam" id="TIGR02469">
    <property type="entry name" value="CbiT"/>
    <property type="match status" value="1"/>
</dbReference>
<gene>
    <name evidence="7" type="ORF">SAMN04488052_1067</name>
</gene>
<dbReference type="NCBIfam" id="TIGR02467">
    <property type="entry name" value="CbiE"/>
    <property type="match status" value="1"/>
</dbReference>
<dbReference type="CDD" id="cd02440">
    <property type="entry name" value="AdoMet_MTases"/>
    <property type="match status" value="1"/>
</dbReference>
<dbReference type="UniPathway" id="UPA00148"/>
<dbReference type="CDD" id="cd11644">
    <property type="entry name" value="Precorrin-6Y-MT"/>
    <property type="match status" value="1"/>
</dbReference>
<comment type="pathway">
    <text evidence="1">Cofactor biosynthesis; adenosylcobalamin biosynthesis.</text>
</comment>
<dbReference type="PIRSF" id="PIRSF036428">
    <property type="entry name" value="CobL"/>
    <property type="match status" value="1"/>
</dbReference>
<dbReference type="GO" id="GO:0008276">
    <property type="term" value="F:protein methyltransferase activity"/>
    <property type="evidence" value="ECO:0007669"/>
    <property type="project" value="InterPro"/>
</dbReference>
<dbReference type="InterPro" id="IPR014008">
    <property type="entry name" value="Cbl_synth_MTase_CbiT"/>
</dbReference>
<name>A0A1H8UA82_9GAMM</name>
<dbReference type="GO" id="GO:0009236">
    <property type="term" value="P:cobalamin biosynthetic process"/>
    <property type="evidence" value="ECO:0007669"/>
    <property type="project" value="UniProtKB-UniPathway"/>
</dbReference>
<dbReference type="Pfam" id="PF00590">
    <property type="entry name" value="TP_methylase"/>
    <property type="match status" value="1"/>
</dbReference>
<dbReference type="Gene3D" id="3.40.1010.10">
    <property type="entry name" value="Cobalt-precorrin-4 Transmethylase, Domain 1"/>
    <property type="match status" value="1"/>
</dbReference>
<keyword evidence="2" id="KW-0169">Cobalamin biosynthesis</keyword>
<dbReference type="STRING" id="406100.SAMN04488052_1067"/>
<dbReference type="InterPro" id="IPR029063">
    <property type="entry name" value="SAM-dependent_MTases_sf"/>
</dbReference>
<evidence type="ECO:0000256" key="4">
    <source>
        <dbReference type="ARBA" id="ARBA00022679"/>
    </source>
</evidence>
<evidence type="ECO:0000256" key="2">
    <source>
        <dbReference type="ARBA" id="ARBA00022573"/>
    </source>
</evidence>
<dbReference type="InterPro" id="IPR006365">
    <property type="entry name" value="Cbl_synth_CobL"/>
</dbReference>
<dbReference type="Gene3D" id="3.40.50.150">
    <property type="entry name" value="Vaccinia Virus protein VP39"/>
    <property type="match status" value="1"/>
</dbReference>
<evidence type="ECO:0000313" key="8">
    <source>
        <dbReference type="Proteomes" id="UP000199657"/>
    </source>
</evidence>
<dbReference type="InterPro" id="IPR012818">
    <property type="entry name" value="CbiE"/>
</dbReference>
<evidence type="ECO:0000256" key="3">
    <source>
        <dbReference type="ARBA" id="ARBA00022603"/>
    </source>
</evidence>
<dbReference type="InterPro" id="IPR035996">
    <property type="entry name" value="4pyrrol_Methylase_sf"/>
</dbReference>
<feature type="domain" description="Tetrapyrrole methylase" evidence="6">
    <location>
        <begin position="11"/>
        <end position="196"/>
    </location>
</feature>
<dbReference type="SUPFAM" id="SSF53335">
    <property type="entry name" value="S-adenosyl-L-methionine-dependent methyltransferases"/>
    <property type="match status" value="1"/>
</dbReference>
<keyword evidence="3 7" id="KW-0489">Methyltransferase</keyword>
<evidence type="ECO:0000313" key="7">
    <source>
        <dbReference type="EMBL" id="SEO99744.1"/>
    </source>
</evidence>
<dbReference type="OrthoDB" id="9787825at2"/>
<dbReference type="GO" id="GO:0032259">
    <property type="term" value="P:methylation"/>
    <property type="evidence" value="ECO:0007669"/>
    <property type="project" value="UniProtKB-KW"/>
</dbReference>
<dbReference type="InterPro" id="IPR000878">
    <property type="entry name" value="4pyrrol_Mease"/>
</dbReference>
<keyword evidence="5" id="KW-0949">S-adenosyl-L-methionine</keyword>
<keyword evidence="8" id="KW-1185">Reference proteome</keyword>
<dbReference type="PANTHER" id="PTHR43182">
    <property type="entry name" value="COBALT-PRECORRIN-6B C(15)-METHYLTRANSFERASE (DECARBOXYLATING)"/>
    <property type="match status" value="1"/>
</dbReference>
<dbReference type="AlphaFoldDB" id="A0A1H8UA82"/>
<dbReference type="SUPFAM" id="SSF53790">
    <property type="entry name" value="Tetrapyrrole methylase"/>
    <property type="match status" value="1"/>
</dbReference>
<keyword evidence="4 7" id="KW-0808">Transferase</keyword>
<accession>A0A1H8UA82</accession>
<reference evidence="7 8" key="1">
    <citation type="submission" date="2016-10" db="EMBL/GenBank/DDBJ databases">
        <authorList>
            <person name="de Groot N.N."/>
        </authorList>
    </citation>
    <scope>NUCLEOTIDE SEQUENCE [LARGE SCALE GENOMIC DNA]</scope>
    <source>
        <strain evidence="7 8">CGMCC 1.6291</strain>
    </source>
</reference>
<organism evidence="7 8">
    <name type="scientific">Aquisalimonas asiatica</name>
    <dbReference type="NCBI Taxonomy" id="406100"/>
    <lineage>
        <taxon>Bacteria</taxon>
        <taxon>Pseudomonadati</taxon>
        <taxon>Pseudomonadota</taxon>
        <taxon>Gammaproteobacteria</taxon>
        <taxon>Chromatiales</taxon>
        <taxon>Ectothiorhodospiraceae</taxon>
        <taxon>Aquisalimonas</taxon>
    </lineage>
</organism>
<evidence type="ECO:0000256" key="5">
    <source>
        <dbReference type="ARBA" id="ARBA00022691"/>
    </source>
</evidence>
<proteinExistence type="predicted"/>
<evidence type="ECO:0000259" key="6">
    <source>
        <dbReference type="Pfam" id="PF00590"/>
    </source>
</evidence>
<dbReference type="Proteomes" id="UP000199657">
    <property type="component" value="Unassembled WGS sequence"/>
</dbReference>
<dbReference type="InterPro" id="IPR014777">
    <property type="entry name" value="4pyrrole_Mease_sub1"/>
</dbReference>
<dbReference type="InterPro" id="IPR050714">
    <property type="entry name" value="Cobalamin_biosynth_MTase"/>
</dbReference>
<evidence type="ECO:0000256" key="1">
    <source>
        <dbReference type="ARBA" id="ARBA00004953"/>
    </source>
</evidence>
<dbReference type="PANTHER" id="PTHR43182:SF1">
    <property type="entry name" value="COBALT-PRECORRIN-7 C(5)-METHYLTRANSFERASE"/>
    <property type="match status" value="1"/>
</dbReference>
<protein>
    <submittedName>
        <fullName evidence="7">Precorrin-6Y C5,15-methyltransferase (Decarboxylating)</fullName>
    </submittedName>
</protein>
<sequence length="408" mass="42694">MTDVATIPPWLTIIGIGEDGVDGLAPAAREALSGADSLFGGQRHLDLVPAREGQERIVWPSPLSDALPWIAGRRGRPTCVLASGDPFWYGIGATLAHEVPAAEMMVHPAPSAFSLAAARMGWPLQTTRCLSAHGRALERVRPWLQPGARLLVLSWDGTTAAALAELLCADGFGGSTMTVLEHLGGGAEHRIEATAATWDRPRTADLNTIAIACEAASGARVLSATAGRPDALFEHDGQITKREVRAVTLAQLAPRRGETLWDVGAGSGAVGIEWMLADAHNHTVAVEPDPERAQRVQANARACGVPDLACVNGRAPEALAGLPRPDAVFVGGGLTTAGLLTACHEALPSGGRLVANSVTVEGDAVLADAVARWGGELTRLAVSRSEPLGGFHGWQPLRPVTIWTLVRP</sequence>
<dbReference type="RefSeq" id="WP_091644637.1">
    <property type="nucleotide sequence ID" value="NZ_FOEG01000006.1"/>
</dbReference>
<dbReference type="EMBL" id="FOEG01000006">
    <property type="protein sequence ID" value="SEO99744.1"/>
    <property type="molecule type" value="Genomic_DNA"/>
</dbReference>